<accession>A0A2T1DZJ1</accession>
<evidence type="ECO:0000259" key="6">
    <source>
        <dbReference type="Pfam" id="PF00425"/>
    </source>
</evidence>
<keyword evidence="8" id="KW-1185">Reference proteome</keyword>
<dbReference type="AlphaFoldDB" id="A0A2T1DZJ1"/>
<comment type="catalytic activity">
    <reaction evidence="1">
        <text>chorismate = isochorismate</text>
        <dbReference type="Rhea" id="RHEA:18985"/>
        <dbReference type="ChEBI" id="CHEBI:29748"/>
        <dbReference type="ChEBI" id="CHEBI:29780"/>
        <dbReference type="EC" id="5.4.4.2"/>
    </reaction>
</comment>
<comment type="similarity">
    <text evidence="2">Belongs to the isochorismate synthase family.</text>
</comment>
<dbReference type="InterPro" id="IPR005801">
    <property type="entry name" value="ADC_synthase"/>
</dbReference>
<dbReference type="EMBL" id="PVWK01000118">
    <property type="protein sequence ID" value="PSB25917.1"/>
    <property type="molecule type" value="Genomic_DNA"/>
</dbReference>
<dbReference type="InterPro" id="IPR004561">
    <property type="entry name" value="IsoChor_synthase"/>
</dbReference>
<dbReference type="SUPFAM" id="SSF56322">
    <property type="entry name" value="ADC synthase"/>
    <property type="match status" value="1"/>
</dbReference>
<proteinExistence type="inferred from homology"/>
<evidence type="ECO:0000313" key="7">
    <source>
        <dbReference type="EMBL" id="PSB25917.1"/>
    </source>
</evidence>
<dbReference type="NCBIfam" id="TIGR00543">
    <property type="entry name" value="isochor_syn"/>
    <property type="match status" value="1"/>
</dbReference>
<comment type="caution">
    <text evidence="7">The sequence shown here is derived from an EMBL/GenBank/DDBJ whole genome shotgun (WGS) entry which is preliminary data.</text>
</comment>
<sequence>MTVTPRRTHLFQNRRELHQFLRPYKQVAQEKKQSQIVSISVEVNAIDPLVFLQAFAKANQLSFYIEKREFGQEIYPENGIAIAAIGAVSQLTVSGETRFAAAKQFVQSTLAKTTVCGNAHLPLAGPHFFCSFTFFEHSEPQSSFPAATVFLPQWQVACDQQSHGEQRCLVVANVMLHATTKLETTVDELYQTWEKIQSIHHTLLMPAIDQRELLKVCDVVATQHFKQSVRSALASIQQETFNKIVLAHAVDVVSPLPFDRVASLHKLRQLYPGCYVVSTSNGRGQQFISASPERLVSLRNGHLETDALAGSAPRGQTTCDDARLANRLLTSAKELHEHRVVSQFIHQQLAQLGLKPQYSPLRLLQLSNIQHLQTPICAAVTPGIHLLDVVAALHPTPAVAGMPREIACHQIRHYETFERLLYAAPIGWVDHNGNGEFAVGIRSALIDGRRARLYAGAGIVAGSDPDRELAEVQLKLQALLQALV</sequence>
<reference evidence="7 8" key="2">
    <citation type="submission" date="2018-03" db="EMBL/GenBank/DDBJ databases">
        <title>The ancient ancestry and fast evolution of plastids.</title>
        <authorList>
            <person name="Moore K.R."/>
            <person name="Magnabosco C."/>
            <person name="Momper L."/>
            <person name="Gold D.A."/>
            <person name="Bosak T."/>
            <person name="Fournier G.P."/>
        </authorList>
    </citation>
    <scope>NUCLEOTIDE SEQUENCE [LARGE SCALE GENOMIC DNA]</scope>
    <source>
        <strain evidence="7 8">ULC18</strain>
    </source>
</reference>
<name>A0A2T1DZJ1_9CYAN</name>
<evidence type="ECO:0000256" key="2">
    <source>
        <dbReference type="ARBA" id="ARBA00005297"/>
    </source>
</evidence>
<evidence type="ECO:0000256" key="1">
    <source>
        <dbReference type="ARBA" id="ARBA00000799"/>
    </source>
</evidence>
<dbReference type="OrthoDB" id="9803598at2"/>
<reference evidence="8" key="1">
    <citation type="submission" date="2018-02" db="EMBL/GenBank/DDBJ databases">
        <authorList>
            <person name="Moore K."/>
            <person name="Momper L."/>
        </authorList>
    </citation>
    <scope>NUCLEOTIDE SEQUENCE [LARGE SCALE GENOMIC DNA]</scope>
    <source>
        <strain evidence="8">ULC18</strain>
    </source>
</reference>
<dbReference type="InterPro" id="IPR015890">
    <property type="entry name" value="Chorismate_C"/>
</dbReference>
<feature type="domain" description="Chorismate-utilising enzyme C-terminal" evidence="6">
    <location>
        <begin position="223"/>
        <end position="475"/>
    </location>
</feature>
<evidence type="ECO:0000313" key="8">
    <source>
        <dbReference type="Proteomes" id="UP000239576"/>
    </source>
</evidence>
<protein>
    <recommendedName>
        <fullName evidence="3">isochorismate synthase</fullName>
        <ecNumber evidence="3">5.4.4.2</ecNumber>
    </recommendedName>
    <alternativeName>
        <fullName evidence="5">Isochorismate mutase</fullName>
    </alternativeName>
</protein>
<evidence type="ECO:0000256" key="5">
    <source>
        <dbReference type="ARBA" id="ARBA00041564"/>
    </source>
</evidence>
<dbReference type="GO" id="GO:0008909">
    <property type="term" value="F:isochorismate synthase activity"/>
    <property type="evidence" value="ECO:0007669"/>
    <property type="project" value="UniProtKB-EC"/>
</dbReference>
<dbReference type="Gene3D" id="3.60.120.10">
    <property type="entry name" value="Anthranilate synthase"/>
    <property type="match status" value="1"/>
</dbReference>
<organism evidence="7 8">
    <name type="scientific">Stenomitos frigidus ULC18</name>
    <dbReference type="NCBI Taxonomy" id="2107698"/>
    <lineage>
        <taxon>Bacteria</taxon>
        <taxon>Bacillati</taxon>
        <taxon>Cyanobacteriota</taxon>
        <taxon>Cyanophyceae</taxon>
        <taxon>Leptolyngbyales</taxon>
        <taxon>Leptolyngbyaceae</taxon>
        <taxon>Stenomitos</taxon>
    </lineage>
</organism>
<dbReference type="Pfam" id="PF00425">
    <property type="entry name" value="Chorismate_bind"/>
    <property type="match status" value="1"/>
</dbReference>
<keyword evidence="4" id="KW-0413">Isomerase</keyword>
<evidence type="ECO:0000256" key="4">
    <source>
        <dbReference type="ARBA" id="ARBA00023235"/>
    </source>
</evidence>
<evidence type="ECO:0000256" key="3">
    <source>
        <dbReference type="ARBA" id="ARBA00012824"/>
    </source>
</evidence>
<dbReference type="EC" id="5.4.4.2" evidence="3"/>
<gene>
    <name evidence="7" type="ORF">C7B82_21505</name>
</gene>
<dbReference type="PANTHER" id="PTHR42839:SF2">
    <property type="entry name" value="ISOCHORISMATE SYNTHASE ENTC"/>
    <property type="match status" value="1"/>
</dbReference>
<dbReference type="PANTHER" id="PTHR42839">
    <property type="entry name" value="ISOCHORISMATE SYNTHASE ENTC"/>
    <property type="match status" value="1"/>
</dbReference>
<dbReference type="Proteomes" id="UP000239576">
    <property type="component" value="Unassembled WGS sequence"/>
</dbReference>